<keyword evidence="4" id="KW-1185">Reference proteome</keyword>
<dbReference type="Pfam" id="PF01494">
    <property type="entry name" value="FAD_binding_3"/>
    <property type="match status" value="1"/>
</dbReference>
<sequence length="423" mass="45493">MLTRPFAQVPAWRWRGSVRHDLAVVGGGIAGASLAYALARAGAKVLVLERETAFRDRVRGEQLHCWGVAEARLLGLHELLRAQGGHEVRLWSSRVGGLPSGSPRDLVDTTPHRLPALNFHHPEMQEVVLQAAEAAGAEVRRGVVVQGVTPGQRPLIRVRTPGGANEEFDTRLVVGADGRNSACRGWGGFQVHREPDRMIVAGALMHGYGAPTDRITSIMDPAGGRLSFSAPLSRGRCRSYFAWFDVAGSHGRRRLAGPRSLADFAAGSIAAGAPSEWFASAELIGPIASFPGADNWVPNPYRDGMALIGDAAASSDPSFGAGLSLALGDARSLRDRLLANEDWEVAAREYAAEHDGRYGAVRRITGWIRTLFLDPRPEAVALRARALPRIVADPSRRVDYVGLGPLAPSDDAARRRLFGEDEG</sequence>
<organism evidence="3 4">
    <name type="scientific">Teichococcus deserti</name>
    <dbReference type="NCBI Taxonomy" id="1817963"/>
    <lineage>
        <taxon>Bacteria</taxon>
        <taxon>Pseudomonadati</taxon>
        <taxon>Pseudomonadota</taxon>
        <taxon>Alphaproteobacteria</taxon>
        <taxon>Acetobacterales</taxon>
        <taxon>Roseomonadaceae</taxon>
        <taxon>Roseomonas</taxon>
    </lineage>
</organism>
<dbReference type="OrthoDB" id="417034at2"/>
<dbReference type="InterPro" id="IPR036188">
    <property type="entry name" value="FAD/NAD-bd_sf"/>
</dbReference>
<evidence type="ECO:0000313" key="4">
    <source>
        <dbReference type="Proteomes" id="UP000188879"/>
    </source>
</evidence>
<evidence type="ECO:0000259" key="2">
    <source>
        <dbReference type="Pfam" id="PF01494"/>
    </source>
</evidence>
<name>A0A1V2H8P9_9PROT</name>
<dbReference type="SUPFAM" id="SSF51905">
    <property type="entry name" value="FAD/NAD(P)-binding domain"/>
    <property type="match status" value="1"/>
</dbReference>
<dbReference type="Proteomes" id="UP000188879">
    <property type="component" value="Unassembled WGS sequence"/>
</dbReference>
<dbReference type="PRINTS" id="PR00420">
    <property type="entry name" value="RNGMNOXGNASE"/>
</dbReference>
<protein>
    <recommendedName>
        <fullName evidence="2">FAD-binding domain-containing protein</fullName>
    </recommendedName>
</protein>
<dbReference type="PANTHER" id="PTHR43476">
    <property type="entry name" value="3-(3-HYDROXY-PHENYL)PROPIONATE/3-HYDROXYCINNAMIC ACID HYDROXYLASE"/>
    <property type="match status" value="1"/>
</dbReference>
<feature type="domain" description="FAD-binding" evidence="2">
    <location>
        <begin position="21"/>
        <end position="339"/>
    </location>
</feature>
<gene>
    <name evidence="3" type="ORF">BKE38_00185</name>
</gene>
<dbReference type="PANTHER" id="PTHR43476:SF5">
    <property type="entry name" value="FAD-DEPENDENT MONOOXYGENASE"/>
    <property type="match status" value="1"/>
</dbReference>
<dbReference type="InterPro" id="IPR002938">
    <property type="entry name" value="FAD-bd"/>
</dbReference>
<dbReference type="GO" id="GO:0071949">
    <property type="term" value="F:FAD binding"/>
    <property type="evidence" value="ECO:0007669"/>
    <property type="project" value="InterPro"/>
</dbReference>
<keyword evidence="1" id="KW-0560">Oxidoreductase</keyword>
<reference evidence="3 4" key="1">
    <citation type="submission" date="2016-10" db="EMBL/GenBank/DDBJ databases">
        <title>Draft Genome sequence of Roseomonas sp. strain M3.</title>
        <authorList>
            <person name="Subhash Y."/>
            <person name="Lee S."/>
        </authorList>
    </citation>
    <scope>NUCLEOTIDE SEQUENCE [LARGE SCALE GENOMIC DNA]</scope>
    <source>
        <strain evidence="3 4">M3</strain>
    </source>
</reference>
<comment type="caution">
    <text evidence="3">The sequence shown here is derived from an EMBL/GenBank/DDBJ whole genome shotgun (WGS) entry which is preliminary data.</text>
</comment>
<evidence type="ECO:0000256" key="1">
    <source>
        <dbReference type="ARBA" id="ARBA00023002"/>
    </source>
</evidence>
<evidence type="ECO:0000313" key="3">
    <source>
        <dbReference type="EMBL" id="ONG59132.1"/>
    </source>
</evidence>
<dbReference type="GO" id="GO:0016491">
    <property type="term" value="F:oxidoreductase activity"/>
    <property type="evidence" value="ECO:0007669"/>
    <property type="project" value="UniProtKB-KW"/>
</dbReference>
<dbReference type="InterPro" id="IPR050631">
    <property type="entry name" value="PheA/TfdB_FAD_monoxygenase"/>
</dbReference>
<dbReference type="EMBL" id="MLCO01000001">
    <property type="protein sequence ID" value="ONG59132.1"/>
    <property type="molecule type" value="Genomic_DNA"/>
</dbReference>
<dbReference type="Gene3D" id="3.50.50.60">
    <property type="entry name" value="FAD/NAD(P)-binding domain"/>
    <property type="match status" value="1"/>
</dbReference>
<accession>A0A1V2H8P9</accession>
<proteinExistence type="predicted"/>
<dbReference type="AlphaFoldDB" id="A0A1V2H8P9"/>